<dbReference type="Pfam" id="PF00528">
    <property type="entry name" value="BPD_transp_1"/>
    <property type="match status" value="1"/>
</dbReference>
<evidence type="ECO:0000256" key="5">
    <source>
        <dbReference type="ARBA" id="ARBA00023136"/>
    </source>
</evidence>
<comment type="subcellular location">
    <subcellularLocation>
        <location evidence="8">Cell membrane</location>
        <topology evidence="8">Multi-pass membrane protein</topology>
    </subcellularLocation>
    <subcellularLocation>
        <location evidence="1">Membrane</location>
        <topology evidence="1">Multi-pass membrane protein</topology>
    </subcellularLocation>
</comment>
<feature type="transmembrane region" description="Helical" evidence="8">
    <location>
        <begin position="210"/>
        <end position="230"/>
    </location>
</feature>
<evidence type="ECO:0000313" key="10">
    <source>
        <dbReference type="EMBL" id="MFC4411452.1"/>
    </source>
</evidence>
<feature type="transmembrane region" description="Helical" evidence="8">
    <location>
        <begin position="25"/>
        <end position="44"/>
    </location>
</feature>
<dbReference type="Gene3D" id="3.40.190.10">
    <property type="entry name" value="Periplasmic binding protein-like II"/>
    <property type="match status" value="1"/>
</dbReference>
<keyword evidence="4 8" id="KW-1133">Transmembrane helix</keyword>
<feature type="transmembrane region" description="Helical" evidence="8">
    <location>
        <begin position="133"/>
        <end position="159"/>
    </location>
</feature>
<accession>A0ABV8X6B6</accession>
<dbReference type="Gene3D" id="1.10.3720.10">
    <property type="entry name" value="MetI-like"/>
    <property type="match status" value="1"/>
</dbReference>
<keyword evidence="3 8" id="KW-0812">Transmembrane</keyword>
<evidence type="ECO:0000256" key="6">
    <source>
        <dbReference type="ARBA" id="ARBA00035642"/>
    </source>
</evidence>
<dbReference type="SUPFAM" id="SSF161098">
    <property type="entry name" value="MetI-like"/>
    <property type="match status" value="1"/>
</dbReference>
<dbReference type="InterPro" id="IPR058089">
    <property type="entry name" value="EgtUBC_SBD"/>
</dbReference>
<dbReference type="Pfam" id="PF04069">
    <property type="entry name" value="OpuAC"/>
    <property type="match status" value="1"/>
</dbReference>
<dbReference type="PANTHER" id="PTHR30177">
    <property type="entry name" value="GLYCINE BETAINE/L-PROLINE TRANSPORT SYSTEM PERMEASE PROTEIN PROW"/>
    <property type="match status" value="1"/>
</dbReference>
<evidence type="ECO:0000256" key="8">
    <source>
        <dbReference type="RuleBase" id="RU363032"/>
    </source>
</evidence>
<gene>
    <name evidence="10" type="ORF">ACFOZY_13575</name>
</gene>
<dbReference type="Gene3D" id="3.40.190.120">
    <property type="entry name" value="Osmoprotection protein (prox), domain 2"/>
    <property type="match status" value="1"/>
</dbReference>
<comment type="caution">
    <text evidence="10">The sequence shown here is derived from an EMBL/GenBank/DDBJ whole genome shotgun (WGS) entry which is preliminary data.</text>
</comment>
<dbReference type="InterPro" id="IPR007210">
    <property type="entry name" value="ABC_Gly_betaine_transp_sub-bd"/>
</dbReference>
<evidence type="ECO:0000256" key="3">
    <source>
        <dbReference type="ARBA" id="ARBA00022692"/>
    </source>
</evidence>
<evidence type="ECO:0000256" key="7">
    <source>
        <dbReference type="ARBA" id="ARBA00035652"/>
    </source>
</evidence>
<comment type="similarity">
    <text evidence="6">In the C-terminal section; belongs to the OsmX family.</text>
</comment>
<dbReference type="CDD" id="cd13610">
    <property type="entry name" value="PBP2_ChoS"/>
    <property type="match status" value="1"/>
</dbReference>
<evidence type="ECO:0000256" key="2">
    <source>
        <dbReference type="ARBA" id="ARBA00022448"/>
    </source>
</evidence>
<keyword evidence="5 8" id="KW-0472">Membrane</keyword>
<evidence type="ECO:0000256" key="1">
    <source>
        <dbReference type="ARBA" id="ARBA00004141"/>
    </source>
</evidence>
<organism evidence="10 11">
    <name type="scientific">Chungangia koreensis</name>
    <dbReference type="NCBI Taxonomy" id="752657"/>
    <lineage>
        <taxon>Bacteria</taxon>
        <taxon>Bacillati</taxon>
        <taxon>Bacillota</taxon>
        <taxon>Bacilli</taxon>
        <taxon>Lactobacillales</taxon>
        <taxon>Chungangia</taxon>
    </lineage>
</organism>
<dbReference type="InterPro" id="IPR000515">
    <property type="entry name" value="MetI-like"/>
</dbReference>
<evidence type="ECO:0000259" key="9">
    <source>
        <dbReference type="PROSITE" id="PS50928"/>
    </source>
</evidence>
<proteinExistence type="inferred from homology"/>
<feature type="domain" description="ABC transmembrane type-1" evidence="9">
    <location>
        <begin position="19"/>
        <end position="198"/>
    </location>
</feature>
<name>A0ABV8X6B6_9LACT</name>
<dbReference type="Proteomes" id="UP001595817">
    <property type="component" value="Unassembled WGS sequence"/>
</dbReference>
<dbReference type="SUPFAM" id="SSF53850">
    <property type="entry name" value="Periplasmic binding protein-like II"/>
    <property type="match status" value="1"/>
</dbReference>
<evidence type="ECO:0000256" key="4">
    <source>
        <dbReference type="ARBA" id="ARBA00022989"/>
    </source>
</evidence>
<feature type="transmembrane region" description="Helical" evidence="8">
    <location>
        <begin position="51"/>
        <end position="70"/>
    </location>
</feature>
<dbReference type="PROSITE" id="PS50928">
    <property type="entry name" value="ABC_TM1"/>
    <property type="match status" value="1"/>
</dbReference>
<protein>
    <submittedName>
        <fullName evidence="10">ABC transporter permease/substrate-binding protein</fullName>
    </submittedName>
</protein>
<keyword evidence="2 8" id="KW-0813">Transport</keyword>
<dbReference type="InterPro" id="IPR035906">
    <property type="entry name" value="MetI-like_sf"/>
</dbReference>
<evidence type="ECO:0000313" key="11">
    <source>
        <dbReference type="Proteomes" id="UP001595817"/>
    </source>
</evidence>
<dbReference type="RefSeq" id="WP_378156414.1">
    <property type="nucleotide sequence ID" value="NZ_JBHSEC010000020.1"/>
</dbReference>
<comment type="similarity">
    <text evidence="7">In the N-terminal section; belongs to the binding-protein-dependent transport system permease family.</text>
</comment>
<comment type="similarity">
    <text evidence="8">Belongs to the binding-protein-dependent transport system permease family.</text>
</comment>
<dbReference type="EMBL" id="JBHSEC010000020">
    <property type="protein sequence ID" value="MFC4411452.1"/>
    <property type="molecule type" value="Genomic_DNA"/>
</dbReference>
<dbReference type="PANTHER" id="PTHR30177:SF4">
    <property type="entry name" value="OSMOPROTECTANT IMPORT PERMEASE PROTEIN OSMW"/>
    <property type="match status" value="1"/>
</dbReference>
<dbReference type="CDD" id="cd06261">
    <property type="entry name" value="TM_PBP2"/>
    <property type="match status" value="1"/>
</dbReference>
<reference evidence="11" key="1">
    <citation type="journal article" date="2019" name="Int. J. Syst. Evol. Microbiol.">
        <title>The Global Catalogue of Microorganisms (GCM) 10K type strain sequencing project: providing services to taxonomists for standard genome sequencing and annotation.</title>
        <authorList>
            <consortium name="The Broad Institute Genomics Platform"/>
            <consortium name="The Broad Institute Genome Sequencing Center for Infectious Disease"/>
            <person name="Wu L."/>
            <person name="Ma J."/>
        </authorList>
    </citation>
    <scope>NUCLEOTIDE SEQUENCE [LARGE SCALE GENOMIC DNA]</scope>
    <source>
        <strain evidence="11">CCUG 59778</strain>
    </source>
</reference>
<keyword evidence="11" id="KW-1185">Reference proteome</keyword>
<feature type="transmembrane region" description="Helical" evidence="8">
    <location>
        <begin position="76"/>
        <end position="97"/>
    </location>
</feature>
<feature type="transmembrane region" description="Helical" evidence="8">
    <location>
        <begin position="179"/>
        <end position="198"/>
    </location>
</feature>
<sequence length="507" mass="56055">MNSLIETFFNRKEDLIDGLFEHIEIAFIALFFALLIAIPLGIYLSRREKAAEFVIGITAVFQTIPSLALLGLLIPLVGIGTIPAIIALVIYALLPILRNIYTGIKEVDPNLIEAAKGLGMNNRRLLFKVELPLAMPVIMAGIRTSMVLIIGTATIAALIGAGGLGDLILVGISRNNADLILLGAIPAALLAIFFDFLLKQLEKLSFKKSLISIVSVMVAGFLVITVSSFAQPNKADLVIGGKLGSEPEILMNMYKLLIEEHSSLTVEVKPNMGGTTFVYNALTSGSIDIYPEFTGTVIVDLLKEQPNSTDREEVYKQAKEGLADKLDLVLLEPMEFNNTYALAVPASLAKEHNLKTISDLKPIEGSIHAGFTPEFPEREDGYLGIQELYGIEFPEVTTMQPELRYTAVESEEINLVDAYSTDSELQRYNLTVLEDDLNLFPPYQGAPLLKKETLEKYPELEEILNKLSGKISDDEMRKMNYEVAVEKKRAEDVAREYLERNQLLNDE</sequence>
<dbReference type="InterPro" id="IPR051204">
    <property type="entry name" value="ABC_transp_perm/SBD"/>
</dbReference>